<dbReference type="InterPro" id="IPR026286">
    <property type="entry name" value="MaiA/AMDase"/>
</dbReference>
<proteinExistence type="predicted"/>
<evidence type="ECO:0000313" key="1">
    <source>
        <dbReference type="EMBL" id="TMI80824.1"/>
    </source>
</evidence>
<dbReference type="EMBL" id="VBAO01000196">
    <property type="protein sequence ID" value="TMI80824.1"/>
    <property type="molecule type" value="Genomic_DNA"/>
</dbReference>
<reference evidence="1 2" key="1">
    <citation type="journal article" date="2019" name="Nat. Microbiol.">
        <title>Mediterranean grassland soil C-N compound turnover is dependent on rainfall and depth, and is mediated by genomically divergent microorganisms.</title>
        <authorList>
            <person name="Diamond S."/>
            <person name="Andeer P.F."/>
            <person name="Li Z."/>
            <person name="Crits-Christoph A."/>
            <person name="Burstein D."/>
            <person name="Anantharaman K."/>
            <person name="Lane K.R."/>
            <person name="Thomas B.C."/>
            <person name="Pan C."/>
            <person name="Northen T.R."/>
            <person name="Banfield J.F."/>
        </authorList>
    </citation>
    <scope>NUCLEOTIDE SEQUENCE [LARGE SCALE GENOMIC DNA]</scope>
    <source>
        <strain evidence="1">NP_7</strain>
    </source>
</reference>
<evidence type="ECO:0008006" key="3">
    <source>
        <dbReference type="Google" id="ProtNLM"/>
    </source>
</evidence>
<dbReference type="InterPro" id="IPR053714">
    <property type="entry name" value="Iso_Racemase_Enz_sf"/>
</dbReference>
<sequence>MFRAKCLSSDGGGAVKHAVRIGIILPSGGTEPEYYRAVESAPAEARLYVVISRCGADTGSGDHAVESLIETARIDYLEDAARRLARIGVDSVMWACTSGSFVIGVERAHSQAQAIAKAAQAPASSTSLAFAEAIQSLGVARVALVSPYPLEATELFFAFLAQNGIETVKSRRLDNRSGWDSALFDQRRLVEICLATDAPDAEALVVPDTALPTLDILPELEQALGKPVLTANQVTLWEAFRLAKQQPPALGCLSRLPALPAR</sequence>
<dbReference type="Pfam" id="PF17645">
    <property type="entry name" value="Amdase"/>
    <property type="match status" value="1"/>
</dbReference>
<evidence type="ECO:0000313" key="2">
    <source>
        <dbReference type="Proteomes" id="UP000320048"/>
    </source>
</evidence>
<comment type="caution">
    <text evidence="1">The sequence shown here is derived from an EMBL/GenBank/DDBJ whole genome shotgun (WGS) entry which is preliminary data.</text>
</comment>
<dbReference type="PIRSF" id="PIRSF015736">
    <property type="entry name" value="MI"/>
    <property type="match status" value="1"/>
</dbReference>
<organism evidence="1 2">
    <name type="scientific">Candidatus Segetimicrobium genomatis</name>
    <dbReference type="NCBI Taxonomy" id="2569760"/>
    <lineage>
        <taxon>Bacteria</taxon>
        <taxon>Bacillati</taxon>
        <taxon>Candidatus Sysuimicrobiota</taxon>
        <taxon>Candidatus Sysuimicrobiia</taxon>
        <taxon>Candidatus Sysuimicrobiales</taxon>
        <taxon>Candidatus Segetimicrobiaceae</taxon>
        <taxon>Candidatus Segetimicrobium</taxon>
    </lineage>
</organism>
<gene>
    <name evidence="1" type="ORF">E6H04_07940</name>
</gene>
<name>A0A537JBA1_9BACT</name>
<protein>
    <recommendedName>
        <fullName evidence="3">Maleate cis-trans isomerase</fullName>
    </recommendedName>
</protein>
<dbReference type="Gene3D" id="3.40.50.12500">
    <property type="match status" value="1"/>
</dbReference>
<dbReference type="AlphaFoldDB" id="A0A537JBA1"/>
<dbReference type="Proteomes" id="UP000320048">
    <property type="component" value="Unassembled WGS sequence"/>
</dbReference>
<dbReference type="PANTHER" id="PTHR40267:SF1">
    <property type="entry name" value="BLR3294 PROTEIN"/>
    <property type="match status" value="1"/>
</dbReference>
<accession>A0A537JBA1</accession>
<dbReference type="PANTHER" id="PTHR40267">
    <property type="entry name" value="BLR3294 PROTEIN"/>
    <property type="match status" value="1"/>
</dbReference>